<comment type="similarity">
    <text evidence="1">Belongs to the 3-oxoacid CoA-transferase subunit B family.</text>
</comment>
<keyword evidence="2 3" id="KW-0808">Transferase</keyword>
<dbReference type="SMART" id="SM00882">
    <property type="entry name" value="CoA_trans"/>
    <property type="match status" value="1"/>
</dbReference>
<dbReference type="PANTHER" id="PTHR13707">
    <property type="entry name" value="KETOACID-COENZYME A TRANSFERASE"/>
    <property type="match status" value="1"/>
</dbReference>
<dbReference type="GO" id="GO:0047371">
    <property type="term" value="F:butyrate-acetoacetate CoA-transferase activity"/>
    <property type="evidence" value="ECO:0007669"/>
    <property type="project" value="UniProtKB-EC"/>
</dbReference>
<protein>
    <submittedName>
        <fullName evidence="3">Butyrate--acetoacetate CoA-transferase subunit B</fullName>
        <ecNumber evidence="3">2.8.3.9</ecNumber>
    </submittedName>
</protein>
<comment type="caution">
    <text evidence="3">The sequence shown here is derived from an EMBL/GenBank/DDBJ whole genome shotgun (WGS) entry which is preliminary data.</text>
</comment>
<accession>A0A9E2F2C0</accession>
<gene>
    <name evidence="3" type="primary">ctfB</name>
    <name evidence="3" type="ORF">DDT42_01368</name>
</gene>
<dbReference type="Pfam" id="PF01144">
    <property type="entry name" value="CoA_trans"/>
    <property type="match status" value="1"/>
</dbReference>
<dbReference type="Proteomes" id="UP000811545">
    <property type="component" value="Unassembled WGS sequence"/>
</dbReference>
<dbReference type="PANTHER" id="PTHR13707:SF60">
    <property type="entry name" value="ACETATE COA-TRANSFERASE SUBUNIT ALPHA"/>
    <property type="match status" value="1"/>
</dbReference>
<dbReference type="InterPro" id="IPR037171">
    <property type="entry name" value="NagB/RpiA_transferase-like"/>
</dbReference>
<dbReference type="SUPFAM" id="SSF100950">
    <property type="entry name" value="NagB/RpiA/CoA transferase-like"/>
    <property type="match status" value="1"/>
</dbReference>
<dbReference type="Gene3D" id="3.40.1080.10">
    <property type="entry name" value="Glutaconate Coenzyme A-transferase"/>
    <property type="match status" value="1"/>
</dbReference>
<evidence type="ECO:0000313" key="4">
    <source>
        <dbReference type="Proteomes" id="UP000811545"/>
    </source>
</evidence>
<dbReference type="InterPro" id="IPR012791">
    <property type="entry name" value="3-oxoacid_CoA-transf_B"/>
</dbReference>
<organism evidence="3 4">
    <name type="scientific">Psychracetigena formicireducens</name>
    <dbReference type="NCBI Taxonomy" id="2986056"/>
    <lineage>
        <taxon>Bacteria</taxon>
        <taxon>Bacillati</taxon>
        <taxon>Candidatus Lithacetigenota</taxon>
        <taxon>Candidatus Psychracetigena</taxon>
    </lineage>
</organism>
<evidence type="ECO:0000256" key="2">
    <source>
        <dbReference type="ARBA" id="ARBA00022679"/>
    </source>
</evidence>
<dbReference type="InterPro" id="IPR004165">
    <property type="entry name" value="CoA_trans_fam_I"/>
</dbReference>
<proteinExistence type="inferred from homology"/>
<dbReference type="AlphaFoldDB" id="A0A9E2F2C0"/>
<evidence type="ECO:0000256" key="1">
    <source>
        <dbReference type="ARBA" id="ARBA00007047"/>
    </source>
</evidence>
<dbReference type="EC" id="2.8.3.9" evidence="3"/>
<reference evidence="3 4" key="1">
    <citation type="journal article" date="2021" name="bioRxiv">
        <title>Unique metabolic strategies in Hadean analogues reveal hints for primordial physiology.</title>
        <authorList>
            <person name="Nobu M.K."/>
            <person name="Nakai R."/>
            <person name="Tamazawa S."/>
            <person name="Mori H."/>
            <person name="Toyoda A."/>
            <person name="Ijiri A."/>
            <person name="Suzuki S."/>
            <person name="Kurokawa K."/>
            <person name="Kamagata Y."/>
            <person name="Tamaki H."/>
        </authorList>
    </citation>
    <scope>NUCLEOTIDE SEQUENCE [LARGE SCALE GENOMIC DNA]</scope>
    <source>
        <strain evidence="3">BS525</strain>
    </source>
</reference>
<name>A0A9E2F2C0_PSYF1</name>
<dbReference type="NCBIfam" id="TIGR02428">
    <property type="entry name" value="pcaJ_scoB_fam"/>
    <property type="match status" value="1"/>
</dbReference>
<sequence>MDIREFIARRVAKEFKDGDVINVGIGIPLMSTRFISPDITVHVHSENGIIRMGESPELLGLPIDPDITDAGGNPKTILPGGSFFDSLLSFALIRGGHLDTTVLGALQVDEEGNLANWIIPGKLVPGIGGAMDLAVGSNRVIVAMEHTAKGNPKILKQCTLPLTARKKVNLIITEMGVFEITSEGMTLTEISSEVTVKDIQECTEANFSVSPNLKIMEV</sequence>
<dbReference type="EMBL" id="QLTW01000103">
    <property type="protein sequence ID" value="MBT9145497.1"/>
    <property type="molecule type" value="Genomic_DNA"/>
</dbReference>
<evidence type="ECO:0000313" key="3">
    <source>
        <dbReference type="EMBL" id="MBT9145497.1"/>
    </source>
</evidence>